<dbReference type="Gene3D" id="3.30.470.20">
    <property type="entry name" value="ATP-grasp fold, B domain"/>
    <property type="match status" value="1"/>
</dbReference>
<keyword evidence="3" id="KW-1185">Reference proteome</keyword>
<gene>
    <name evidence="2" type="ORF">G3T16_04220</name>
</gene>
<reference evidence="2 3" key="1">
    <citation type="submission" date="2020-02" db="EMBL/GenBank/DDBJ databases">
        <title>Genome sequencing for Kineobactrum sp. M2.</title>
        <authorList>
            <person name="Park S.-J."/>
        </authorList>
    </citation>
    <scope>NUCLEOTIDE SEQUENCE [LARGE SCALE GENOMIC DNA]</scope>
    <source>
        <strain evidence="2 3">M2</strain>
    </source>
</reference>
<evidence type="ECO:0000313" key="3">
    <source>
        <dbReference type="Proteomes" id="UP000477680"/>
    </source>
</evidence>
<dbReference type="Pfam" id="PF14397">
    <property type="entry name" value="ATPgrasp_ST"/>
    <property type="match status" value="1"/>
</dbReference>
<dbReference type="SUPFAM" id="SSF56059">
    <property type="entry name" value="Glutathione synthetase ATP-binding domain-like"/>
    <property type="match status" value="1"/>
</dbReference>
<protein>
    <recommendedName>
        <fullName evidence="1">Alpha-L-glutamate ligase-related protein ATP-grasp domain-containing protein</fullName>
    </recommendedName>
</protein>
<dbReference type="EMBL" id="CP048711">
    <property type="protein sequence ID" value="QIB64714.1"/>
    <property type="molecule type" value="Genomic_DNA"/>
</dbReference>
<dbReference type="InterPro" id="IPR039523">
    <property type="entry name" value="RimK-rel_E_lig_ATP-grasp"/>
</dbReference>
<dbReference type="KEGG" id="kim:G3T16_04220"/>
<accession>A0A6C0U5J2</accession>
<proteinExistence type="predicted"/>
<organism evidence="2 3">
    <name type="scientific">Kineobactrum salinum</name>
    <dbReference type="NCBI Taxonomy" id="2708301"/>
    <lineage>
        <taxon>Bacteria</taxon>
        <taxon>Pseudomonadati</taxon>
        <taxon>Pseudomonadota</taxon>
        <taxon>Gammaproteobacteria</taxon>
        <taxon>Cellvibrionales</taxon>
        <taxon>Halieaceae</taxon>
        <taxon>Kineobactrum</taxon>
    </lineage>
</organism>
<dbReference type="AlphaFoldDB" id="A0A6C0U5J2"/>
<feature type="domain" description="Alpha-L-glutamate ligase-related protein ATP-grasp" evidence="1">
    <location>
        <begin position="75"/>
        <end position="337"/>
    </location>
</feature>
<name>A0A6C0U5J2_9GAMM</name>
<dbReference type="RefSeq" id="WP_163493964.1">
    <property type="nucleotide sequence ID" value="NZ_CP048711.1"/>
</dbReference>
<sequence length="360" mass="39514">MAARRLMAIFSMLREEARLADIPLRRLLWQTARFCLKTGLGPRYFVVAGMARKEFAEADKWQHISARQYYRALDRLNPPLYRKLTQNKLAEKALYQLLQIPSARLLAYFSPRRGLDQMGGSLADARQLQQMLGQLAGQTICLKPVEGWGGTGVMIGKASMTEGTPVFCPLHSAQSLTAEDLVASFSVAGKLPEFVIEEYLQQSEEFAAFNPASVNTLRIWVLEFEPGRTEVIGAYLRVGRAGSAIDNASAGGIMCPVDIDTGMLQTGLTKHTPHRQGIVRHPDHQAKLAGQTLSQWPEIVRLSCDVLSKLPQTRFAGLDITMTPAGPVVVEANVAPDKDGAAHANIASRRILSAVSRLHG</sequence>
<dbReference type="Proteomes" id="UP000477680">
    <property type="component" value="Chromosome"/>
</dbReference>
<evidence type="ECO:0000259" key="1">
    <source>
        <dbReference type="Pfam" id="PF14397"/>
    </source>
</evidence>
<evidence type="ECO:0000313" key="2">
    <source>
        <dbReference type="EMBL" id="QIB64714.1"/>
    </source>
</evidence>